<evidence type="ECO:0000313" key="7">
    <source>
        <dbReference type="Proteomes" id="UP000239735"/>
    </source>
</evidence>
<evidence type="ECO:0000256" key="3">
    <source>
        <dbReference type="ARBA" id="ARBA00023125"/>
    </source>
</evidence>
<gene>
    <name evidence="6" type="ORF">SBA5_360013</name>
</gene>
<reference evidence="7" key="1">
    <citation type="submission" date="2018-02" db="EMBL/GenBank/DDBJ databases">
        <authorList>
            <person name="Hausmann B."/>
        </authorList>
    </citation>
    <scope>NUCLEOTIDE SEQUENCE [LARGE SCALE GENOMIC DNA]</scope>
    <source>
        <strain evidence="7">Peat soil MAG SbA5</strain>
    </source>
</reference>
<dbReference type="GO" id="GO:0009307">
    <property type="term" value="P:DNA restriction-modification system"/>
    <property type="evidence" value="ECO:0007669"/>
    <property type="project" value="UniProtKB-KW"/>
</dbReference>
<dbReference type="EMBL" id="OKRB01000093">
    <property type="protein sequence ID" value="SPE22775.1"/>
    <property type="molecule type" value="Genomic_DNA"/>
</dbReference>
<feature type="region of interest" description="Disordered" evidence="4">
    <location>
        <begin position="1"/>
        <end position="39"/>
    </location>
</feature>
<accession>A0A2N9LIC2</accession>
<dbReference type="InterPro" id="IPR003356">
    <property type="entry name" value="DNA_methylase_A-5"/>
</dbReference>
<evidence type="ECO:0000313" key="6">
    <source>
        <dbReference type="EMBL" id="SPE22775.1"/>
    </source>
</evidence>
<dbReference type="OrthoDB" id="9814572at2"/>
<dbReference type="InterPro" id="IPR044946">
    <property type="entry name" value="Restrct_endonuc_typeI_TRD_sf"/>
</dbReference>
<name>A0A2N9LIC2_9BACT</name>
<dbReference type="Gene3D" id="3.90.220.20">
    <property type="entry name" value="DNA methylase specificity domains"/>
    <property type="match status" value="1"/>
</dbReference>
<dbReference type="PANTHER" id="PTHR42998">
    <property type="entry name" value="TYPE I RESTRICTION ENZYME HINDVIIP M PROTEIN-RELATED"/>
    <property type="match status" value="1"/>
</dbReference>
<evidence type="ECO:0000256" key="2">
    <source>
        <dbReference type="ARBA" id="ARBA00022747"/>
    </source>
</evidence>
<dbReference type="PROSITE" id="PS00092">
    <property type="entry name" value="N6_MTASE"/>
    <property type="match status" value="1"/>
</dbReference>
<dbReference type="GO" id="GO:0003677">
    <property type="term" value="F:DNA binding"/>
    <property type="evidence" value="ECO:0007669"/>
    <property type="project" value="UniProtKB-KW"/>
</dbReference>
<dbReference type="SUPFAM" id="SSF53335">
    <property type="entry name" value="S-adenosyl-L-methionine-dependent methyltransferases"/>
    <property type="match status" value="1"/>
</dbReference>
<dbReference type="GO" id="GO:0032259">
    <property type="term" value="P:methylation"/>
    <property type="evidence" value="ECO:0007669"/>
    <property type="project" value="UniProtKB-KW"/>
</dbReference>
<keyword evidence="6" id="KW-0489">Methyltransferase</keyword>
<evidence type="ECO:0000259" key="5">
    <source>
        <dbReference type="Pfam" id="PF02384"/>
    </source>
</evidence>
<keyword evidence="3" id="KW-0238">DNA-binding</keyword>
<feature type="domain" description="DNA methylase adenine-specific" evidence="5">
    <location>
        <begin position="332"/>
        <end position="577"/>
    </location>
</feature>
<dbReference type="InterPro" id="IPR029063">
    <property type="entry name" value="SAM-dependent_MTases_sf"/>
</dbReference>
<feature type="compositionally biased region" description="Acidic residues" evidence="4">
    <location>
        <begin position="1"/>
        <end position="15"/>
    </location>
</feature>
<dbReference type="Proteomes" id="UP000239735">
    <property type="component" value="Unassembled WGS sequence"/>
</dbReference>
<proteinExistence type="inferred from homology"/>
<evidence type="ECO:0000256" key="1">
    <source>
        <dbReference type="ARBA" id="ARBA00006594"/>
    </source>
</evidence>
<organism evidence="6 7">
    <name type="scientific">Candidatus Sulfuritelmatomonas gaucii</name>
    <dbReference type="NCBI Taxonomy" id="2043161"/>
    <lineage>
        <taxon>Bacteria</taxon>
        <taxon>Pseudomonadati</taxon>
        <taxon>Acidobacteriota</taxon>
        <taxon>Terriglobia</taxon>
        <taxon>Terriglobales</taxon>
        <taxon>Acidobacteriaceae</taxon>
        <taxon>Candidatus Sulfuritelmatomonas</taxon>
    </lineage>
</organism>
<dbReference type="AlphaFoldDB" id="A0A2N9LIC2"/>
<comment type="similarity">
    <text evidence="1">Belongs to the N(4)/N(6)-methyltransferase family.</text>
</comment>
<dbReference type="PRINTS" id="PR00507">
    <property type="entry name" value="N12N6MTFRASE"/>
</dbReference>
<protein>
    <submittedName>
        <fullName evidence="6">N-6 DNA methylase (Modular protein)</fullName>
    </submittedName>
</protein>
<evidence type="ECO:0000256" key="4">
    <source>
        <dbReference type="SAM" id="MobiDB-lite"/>
    </source>
</evidence>
<dbReference type="GO" id="GO:0008170">
    <property type="term" value="F:N-methyltransferase activity"/>
    <property type="evidence" value="ECO:0007669"/>
    <property type="project" value="InterPro"/>
</dbReference>
<dbReference type="InterPro" id="IPR052916">
    <property type="entry name" value="Type-I_RE_MTase_Subunit"/>
</dbReference>
<dbReference type="Gene3D" id="3.40.50.150">
    <property type="entry name" value="Vaccinia Virus protein VP39"/>
    <property type="match status" value="1"/>
</dbReference>
<dbReference type="InterPro" id="IPR002052">
    <property type="entry name" value="DNA_methylase_N6_adenine_CS"/>
</dbReference>
<keyword evidence="2" id="KW-0680">Restriction system</keyword>
<dbReference type="Pfam" id="PF02384">
    <property type="entry name" value="N6_Mtase"/>
    <property type="match status" value="1"/>
</dbReference>
<dbReference type="PANTHER" id="PTHR42998:SF1">
    <property type="entry name" value="TYPE I RESTRICTION ENZYME HINDI METHYLASE SUBUNIT"/>
    <property type="match status" value="1"/>
</dbReference>
<sequence length="890" mass="100450">MTDETEDDIAIEEQTEGVTLETEAEQPGQADEKSKKKKADTVGSKLYCPIRGQLKVAAKAKDQLTPTEEKLRIDCIRFLLKKNYPKDNFKVETTLLRFGNKGRNSFRTDFVVFDCPAKEVEGLSIDEEKEHIVLIAEIKRDNIDAVEAKAMQVKPAMAFIPDASALGVYWDDVEQRLFYFVEAGKKRTIEEVPINKIPEWGGHLESTLLTYPDLQPAKNLLKTFRQLEDVLHSQVVDKSKRFNILLQLLLAKIYDEHTHEQSTNALNIQDFSISKLKDASVRREMDKILEKAVRYYRKYLPEKVPNTFSVDGSLLRRVCKLLAPIRILGSRRDVIQDFYMYFAKGLYKWELAQYFTPTEVVDCVVEVINPQPGEQVKDPACGSADFLISTLRWAVDRDWDASDSIFGADNSSQAAQVSVLNMVLHGDGKSNIATEDSLQRVDKHVNEFDIMLCNPPFGTRIKEERPEILRKFDLGHEWIKGASGWEKTSDVLDGQETGILFTELCVRQAIHGGRIGIVVPNGYLGNRSPRYAAFRKWLLLNVRVVSIISLPRFTFKKSGADVSASLLFLEKRKKGLKKLVASEKYRFHVGLVTSVGWSIVKYPTRIYAKDPDTGALLHDDNNEPITDADFKDVIADLLRSDATASFKWLLENRVAPAGPGGWSVPISEILANPDLVLDPKRLNRKFVEVRSTIESRPHFRLGDVMDIVPENTESFEPSESYRYVEIGDVWDGGYTGTMLRGWQLPSRARHTATEGNIFIGKIWNSVNKWFMAGGKVDDLVVTNGFYRLEVKPGEEVRIPDVIAGLCSEAYKTQMRGFATGSDGLAEIIEADALNVILPILQTAEARAEAERHITMYLKGHSTLREFIGDLETNGIEYPSVPARKSVFVQV</sequence>
<keyword evidence="6" id="KW-0808">Transferase</keyword>